<keyword evidence="8" id="KW-0175">Coiled coil</keyword>
<dbReference type="AlphaFoldDB" id="A0A210R1K1"/>
<dbReference type="PRINTS" id="PR00219">
    <property type="entry name" value="SYNAPTOBREVN"/>
</dbReference>
<protein>
    <submittedName>
        <fullName evidence="11">Vesicle-associated membrane protein 727</fullName>
    </submittedName>
</protein>
<evidence type="ECO:0000256" key="6">
    <source>
        <dbReference type="ARBA" id="ARBA00023136"/>
    </source>
</evidence>
<keyword evidence="5 9" id="KW-1133">Transmembrane helix</keyword>
<dbReference type="FunFam" id="1.20.5.110:FF:000004">
    <property type="entry name" value="Vesicle-associated membrane protein 7"/>
    <property type="match status" value="1"/>
</dbReference>
<dbReference type="EMBL" id="NEDP02000798">
    <property type="protein sequence ID" value="OWF54943.1"/>
    <property type="molecule type" value="Genomic_DNA"/>
</dbReference>
<evidence type="ECO:0000256" key="8">
    <source>
        <dbReference type="PROSITE-ProRule" id="PRU00290"/>
    </source>
</evidence>
<proteinExistence type="inferred from homology"/>
<keyword evidence="12" id="KW-1185">Reference proteome</keyword>
<comment type="subcellular location">
    <subcellularLocation>
        <location evidence="7">Endomembrane system</location>
        <topology evidence="7">Single-pass type IV membrane protein</topology>
    </subcellularLocation>
</comment>
<gene>
    <name evidence="11" type="ORF">KP79_PYT17921</name>
</gene>
<comment type="similarity">
    <text evidence="1">Belongs to the synaptobrevin family.</text>
</comment>
<dbReference type="InterPro" id="IPR016444">
    <property type="entry name" value="Synaptobrevin/VAMP"/>
</dbReference>
<dbReference type="Gene3D" id="1.20.5.110">
    <property type="match status" value="1"/>
</dbReference>
<evidence type="ECO:0000256" key="9">
    <source>
        <dbReference type="SAM" id="Phobius"/>
    </source>
</evidence>
<dbReference type="PROSITE" id="PS50892">
    <property type="entry name" value="V_SNARE"/>
    <property type="match status" value="1"/>
</dbReference>
<feature type="domain" description="V-SNARE coiled-coil homology" evidence="10">
    <location>
        <begin position="11"/>
        <end position="71"/>
    </location>
</feature>
<dbReference type="InterPro" id="IPR001388">
    <property type="entry name" value="Synaptobrevin-like"/>
</dbReference>
<feature type="transmembrane region" description="Helical" evidence="9">
    <location>
        <begin position="75"/>
        <end position="95"/>
    </location>
</feature>
<evidence type="ECO:0000256" key="4">
    <source>
        <dbReference type="ARBA" id="ARBA00022927"/>
    </source>
</evidence>
<comment type="caution">
    <text evidence="11">The sequence shown here is derived from an EMBL/GenBank/DDBJ whole genome shotgun (WGS) entry which is preliminary data.</text>
</comment>
<accession>A0A210R1K1</accession>
<reference evidence="11 12" key="1">
    <citation type="journal article" date="2017" name="Nat. Ecol. Evol.">
        <title>Scallop genome provides insights into evolution of bilaterian karyotype and development.</title>
        <authorList>
            <person name="Wang S."/>
            <person name="Zhang J."/>
            <person name="Jiao W."/>
            <person name="Li J."/>
            <person name="Xun X."/>
            <person name="Sun Y."/>
            <person name="Guo X."/>
            <person name="Huan P."/>
            <person name="Dong B."/>
            <person name="Zhang L."/>
            <person name="Hu X."/>
            <person name="Sun X."/>
            <person name="Wang J."/>
            <person name="Zhao C."/>
            <person name="Wang Y."/>
            <person name="Wang D."/>
            <person name="Huang X."/>
            <person name="Wang R."/>
            <person name="Lv J."/>
            <person name="Li Y."/>
            <person name="Zhang Z."/>
            <person name="Liu B."/>
            <person name="Lu W."/>
            <person name="Hui Y."/>
            <person name="Liang J."/>
            <person name="Zhou Z."/>
            <person name="Hou R."/>
            <person name="Li X."/>
            <person name="Liu Y."/>
            <person name="Li H."/>
            <person name="Ning X."/>
            <person name="Lin Y."/>
            <person name="Zhao L."/>
            <person name="Xing Q."/>
            <person name="Dou J."/>
            <person name="Li Y."/>
            <person name="Mao J."/>
            <person name="Guo H."/>
            <person name="Dou H."/>
            <person name="Li T."/>
            <person name="Mu C."/>
            <person name="Jiang W."/>
            <person name="Fu Q."/>
            <person name="Fu X."/>
            <person name="Miao Y."/>
            <person name="Liu J."/>
            <person name="Yu Q."/>
            <person name="Li R."/>
            <person name="Liao H."/>
            <person name="Li X."/>
            <person name="Kong Y."/>
            <person name="Jiang Z."/>
            <person name="Chourrout D."/>
            <person name="Li R."/>
            <person name="Bao Z."/>
        </authorList>
    </citation>
    <scope>NUCLEOTIDE SEQUENCE [LARGE SCALE GENOMIC DNA]</scope>
    <source>
        <strain evidence="11 12">PY_sf001</strain>
    </source>
</reference>
<dbReference type="InterPro" id="IPR042855">
    <property type="entry name" value="V_SNARE_CC"/>
</dbReference>
<evidence type="ECO:0000313" key="11">
    <source>
        <dbReference type="EMBL" id="OWF54943.1"/>
    </source>
</evidence>
<dbReference type="GO" id="GO:0016192">
    <property type="term" value="P:vesicle-mediated transport"/>
    <property type="evidence" value="ECO:0007669"/>
    <property type="project" value="InterPro"/>
</dbReference>
<organism evidence="11 12">
    <name type="scientific">Mizuhopecten yessoensis</name>
    <name type="common">Japanese scallop</name>
    <name type="synonym">Patinopecten yessoensis</name>
    <dbReference type="NCBI Taxonomy" id="6573"/>
    <lineage>
        <taxon>Eukaryota</taxon>
        <taxon>Metazoa</taxon>
        <taxon>Spiralia</taxon>
        <taxon>Lophotrochozoa</taxon>
        <taxon>Mollusca</taxon>
        <taxon>Bivalvia</taxon>
        <taxon>Autobranchia</taxon>
        <taxon>Pteriomorphia</taxon>
        <taxon>Pectinida</taxon>
        <taxon>Pectinoidea</taxon>
        <taxon>Pectinidae</taxon>
        <taxon>Mizuhopecten</taxon>
    </lineage>
</organism>
<name>A0A210R1K1_MIZYE</name>
<keyword evidence="3 9" id="KW-0812">Transmembrane</keyword>
<evidence type="ECO:0000256" key="1">
    <source>
        <dbReference type="ARBA" id="ARBA00008025"/>
    </source>
</evidence>
<keyword evidence="2" id="KW-0813">Transport</keyword>
<dbReference type="PIRSF" id="PIRSF005409">
    <property type="entry name" value="Synaptobrevin_euk"/>
    <property type="match status" value="1"/>
</dbReference>
<dbReference type="PROSITE" id="PS00417">
    <property type="entry name" value="SYNAPTOBREVIN"/>
    <property type="match status" value="1"/>
</dbReference>
<evidence type="ECO:0000256" key="7">
    <source>
        <dbReference type="ARBA" id="ARBA00046280"/>
    </source>
</evidence>
<dbReference type="STRING" id="6573.A0A210R1K1"/>
<keyword evidence="6 9" id="KW-0472">Membrane</keyword>
<keyword evidence="4" id="KW-0653">Protein transport</keyword>
<dbReference type="Proteomes" id="UP000242188">
    <property type="component" value="Unassembled WGS sequence"/>
</dbReference>
<evidence type="ECO:0000313" key="12">
    <source>
        <dbReference type="Proteomes" id="UP000242188"/>
    </source>
</evidence>
<dbReference type="SUPFAM" id="SSF58038">
    <property type="entry name" value="SNARE fusion complex"/>
    <property type="match status" value="1"/>
</dbReference>
<dbReference type="Pfam" id="PF00957">
    <property type="entry name" value="Synaptobrevin"/>
    <property type="match status" value="1"/>
</dbReference>
<evidence type="ECO:0000256" key="2">
    <source>
        <dbReference type="ARBA" id="ARBA00022448"/>
    </source>
</evidence>
<dbReference type="GO" id="GO:0015031">
    <property type="term" value="P:protein transport"/>
    <property type="evidence" value="ECO:0007669"/>
    <property type="project" value="UniProtKB-KW"/>
</dbReference>
<evidence type="ECO:0000256" key="3">
    <source>
        <dbReference type="ARBA" id="ARBA00022692"/>
    </source>
</evidence>
<sequence length="97" mass="11075">MAASSDTKYDKLDQTNKQVKEVTGLLKENVERVLDRGEKIDRLQERSEDLESNAINFQSSSRRLRKKMWCKNCKMNCIIAAVVFGIIAVIVIIVVCK</sequence>
<evidence type="ECO:0000259" key="10">
    <source>
        <dbReference type="PROSITE" id="PS50892"/>
    </source>
</evidence>
<dbReference type="OrthoDB" id="190375at2759"/>
<evidence type="ECO:0000256" key="5">
    <source>
        <dbReference type="ARBA" id="ARBA00022989"/>
    </source>
</evidence>
<dbReference type="GO" id="GO:0012505">
    <property type="term" value="C:endomembrane system"/>
    <property type="evidence" value="ECO:0007669"/>
    <property type="project" value="UniProtKB-SubCell"/>
</dbReference>
<dbReference type="GO" id="GO:0005737">
    <property type="term" value="C:cytoplasm"/>
    <property type="evidence" value="ECO:0007669"/>
    <property type="project" value="UniProtKB-ARBA"/>
</dbReference>
<dbReference type="GO" id="GO:0016020">
    <property type="term" value="C:membrane"/>
    <property type="evidence" value="ECO:0007669"/>
    <property type="project" value="InterPro"/>
</dbReference>
<dbReference type="PANTHER" id="PTHR45701">
    <property type="entry name" value="SYNAPTOBREVIN FAMILY MEMBER"/>
    <property type="match status" value="1"/>
</dbReference>